<sequence>MKYSAFSTVIWFYCCSCFTAGVFFVLSRLGFNPICHIAVVFAFYNHALTVLANNINVIM</sequence>
<accession>A0AAV3UT47</accession>
<evidence type="ECO:0000313" key="2">
    <source>
        <dbReference type="EMBL" id="GAC08299.1"/>
    </source>
</evidence>
<dbReference type="EMBL" id="BAEM01000006">
    <property type="protein sequence ID" value="GAC08299.1"/>
    <property type="molecule type" value="Genomic_DNA"/>
</dbReference>
<keyword evidence="1" id="KW-0812">Transmembrane</keyword>
<gene>
    <name evidence="2" type="ORF">GCHA_0334</name>
</gene>
<evidence type="ECO:0000313" key="3">
    <source>
        <dbReference type="Proteomes" id="UP000006320"/>
    </source>
</evidence>
<protein>
    <submittedName>
        <fullName evidence="2">Uncharacterized protein</fullName>
    </submittedName>
</protein>
<keyword evidence="1" id="KW-0472">Membrane</keyword>
<dbReference type="Proteomes" id="UP000006320">
    <property type="component" value="Unassembled WGS sequence"/>
</dbReference>
<organism evidence="2 3">
    <name type="scientific">Paraglaciecola chathamensis S18K6</name>
    <dbReference type="NCBI Taxonomy" id="1127672"/>
    <lineage>
        <taxon>Bacteria</taxon>
        <taxon>Pseudomonadati</taxon>
        <taxon>Pseudomonadota</taxon>
        <taxon>Gammaproteobacteria</taxon>
        <taxon>Alteromonadales</taxon>
        <taxon>Alteromonadaceae</taxon>
        <taxon>Paraglaciecola</taxon>
    </lineage>
</organism>
<reference evidence="2 3" key="1">
    <citation type="journal article" date="2017" name="Antonie Van Leeuwenhoek">
        <title>Rhizobium rhizosphaerae sp. nov., a novel species isolated from rice rhizosphere.</title>
        <authorList>
            <person name="Zhao J.J."/>
            <person name="Zhang J."/>
            <person name="Zhang R.J."/>
            <person name="Zhang C.W."/>
            <person name="Yin H.Q."/>
            <person name="Zhang X.X."/>
        </authorList>
    </citation>
    <scope>NUCLEOTIDE SEQUENCE [LARGE SCALE GENOMIC DNA]</scope>
    <source>
        <strain evidence="2 3">S18K6</strain>
    </source>
</reference>
<comment type="caution">
    <text evidence="2">The sequence shown here is derived from an EMBL/GenBank/DDBJ whole genome shotgun (WGS) entry which is preliminary data.</text>
</comment>
<dbReference type="AlphaFoldDB" id="A0AAV3UT47"/>
<feature type="transmembrane region" description="Helical" evidence="1">
    <location>
        <begin position="33"/>
        <end position="52"/>
    </location>
</feature>
<keyword evidence="1" id="KW-1133">Transmembrane helix</keyword>
<name>A0AAV3UT47_9ALTE</name>
<feature type="transmembrane region" description="Helical" evidence="1">
    <location>
        <begin position="6"/>
        <end position="26"/>
    </location>
</feature>
<evidence type="ECO:0000256" key="1">
    <source>
        <dbReference type="SAM" id="Phobius"/>
    </source>
</evidence>
<proteinExistence type="predicted"/>